<dbReference type="GO" id="GO:0008170">
    <property type="term" value="F:N-methyltransferase activity"/>
    <property type="evidence" value="ECO:0007669"/>
    <property type="project" value="UniProtKB-ARBA"/>
</dbReference>
<keyword evidence="14" id="KW-1185">Reference proteome</keyword>
<dbReference type="Gene3D" id="2.170.270.10">
    <property type="entry name" value="SET domain"/>
    <property type="match status" value="1"/>
</dbReference>
<evidence type="ECO:0000259" key="12">
    <source>
        <dbReference type="PROSITE" id="PS50865"/>
    </source>
</evidence>
<dbReference type="AlphaFoldDB" id="A0A482WZN4"/>
<dbReference type="Pfam" id="PF01753">
    <property type="entry name" value="zf-MYND"/>
    <property type="match status" value="1"/>
</dbReference>
<dbReference type="GO" id="GO:0032259">
    <property type="term" value="P:methylation"/>
    <property type="evidence" value="ECO:0007669"/>
    <property type="project" value="UniProtKB-KW"/>
</dbReference>
<dbReference type="PROSITE" id="PS50865">
    <property type="entry name" value="ZF_MYND_2"/>
    <property type="match status" value="1"/>
</dbReference>
<dbReference type="GO" id="GO:0042826">
    <property type="term" value="F:histone deacetylase binding"/>
    <property type="evidence" value="ECO:0007669"/>
    <property type="project" value="TreeGrafter"/>
</dbReference>
<accession>A0A482WZN4</accession>
<protein>
    <recommendedName>
        <fullName evidence="8">Protein-lysine N-methyltransferase SMYD4</fullName>
    </recommendedName>
    <alternativeName>
        <fullName evidence="9">SET and MYND domain-containing protein 4</fullName>
    </alternativeName>
</protein>
<dbReference type="SUPFAM" id="SSF82199">
    <property type="entry name" value="SET domain"/>
    <property type="match status" value="1"/>
</dbReference>
<dbReference type="InParanoid" id="A0A482WZN4"/>
<name>A0A482WZN4_LAOST</name>
<dbReference type="InterPro" id="IPR001214">
    <property type="entry name" value="SET_dom"/>
</dbReference>
<evidence type="ECO:0000256" key="3">
    <source>
        <dbReference type="ARBA" id="ARBA00022691"/>
    </source>
</evidence>
<sequence length="719" mass="81998">MAGFNDSSRRSGYWRQVICMEAEAGYLPGSLPLLWSHNLFNAATLQSDRKGFFLTFAENVAETAGKDWIEKFGKLKSDEERIKYVFYDEKIYEAVHSRLQNVQPLSRGKSAQIALQRRNESQRAIKLKQWDRAVMILSQSIIRAPATGADKSIDNGLSIAYALWDRSGVLLEQSKFDLALSDIRLALKEKLPDSYKSQAYWRMSKCYNGMRSPKQAIVCLNLVSKLTVNDTKWKEMIKIEMDKARKLHSEVGGSETIDEKISMGNDLPPLLDSQNNRLPCLSSFVGLNSSKEEGRFIVAKQPLKSGDVIAVEKPFVAALIPDKYSSHCLHCFKRIIAVVPCRTCSGVGFCSEECRDLATKTYHRYECPFVDLLLGSGMSVLCYISLRIFTRAALTDFLSLKSKLETDDDSHPYLRFHKLVKHESTRTAADFLKRTLMSLFLLRVLQSSGYFGPKFDPERLSPDELFVGTLMLHQLELLQFNAHEIYETVMKAPLEFKSMKLNYAAVGVFTSAAMFNHDCYPSLARYFNGQTIVLQCTRPILAGEPVTENYGPIFTKKDLTERQLHLQSRYWFQCNCAACREDWPLYEKSDINLYNIRCSTENCEGYLEATLEILPKVKEREPLKSVPCLTCHKPNNILEKLILIHSYEEDHFCAMEAMNAGHLEKAIELLCRYSDDMHKICRPPNKNISLSQEALRTCWAALYGTTHFINSDDKNQTPK</sequence>
<keyword evidence="2" id="KW-0808">Transferase</keyword>
<keyword evidence="6" id="KW-0862">Zinc</keyword>
<dbReference type="OrthoDB" id="1028014at2759"/>
<dbReference type="EMBL" id="QKKF02022243">
    <property type="protein sequence ID" value="RZF38510.1"/>
    <property type="molecule type" value="Genomic_DNA"/>
</dbReference>
<evidence type="ECO:0000313" key="13">
    <source>
        <dbReference type="EMBL" id="RZF38510.1"/>
    </source>
</evidence>
<organism evidence="13 14">
    <name type="scientific">Laodelphax striatellus</name>
    <name type="common">Small brown planthopper</name>
    <name type="synonym">Delphax striatella</name>
    <dbReference type="NCBI Taxonomy" id="195883"/>
    <lineage>
        <taxon>Eukaryota</taxon>
        <taxon>Metazoa</taxon>
        <taxon>Ecdysozoa</taxon>
        <taxon>Arthropoda</taxon>
        <taxon>Hexapoda</taxon>
        <taxon>Insecta</taxon>
        <taxon>Pterygota</taxon>
        <taxon>Neoptera</taxon>
        <taxon>Paraneoptera</taxon>
        <taxon>Hemiptera</taxon>
        <taxon>Auchenorrhyncha</taxon>
        <taxon>Fulgoroidea</taxon>
        <taxon>Delphacidae</taxon>
        <taxon>Criomorphinae</taxon>
        <taxon>Laodelphax</taxon>
    </lineage>
</organism>
<gene>
    <name evidence="13" type="ORF">LSTR_LSTR006105</name>
</gene>
<evidence type="ECO:0000256" key="4">
    <source>
        <dbReference type="ARBA" id="ARBA00022723"/>
    </source>
</evidence>
<dbReference type="PANTHER" id="PTHR46165">
    <property type="entry name" value="SET AND MYND DOMAIN-CONTAINING PROTEIN 4"/>
    <property type="match status" value="1"/>
</dbReference>
<dbReference type="InterPro" id="IPR046341">
    <property type="entry name" value="SET_dom_sf"/>
</dbReference>
<dbReference type="STRING" id="195883.A0A482WZN4"/>
<evidence type="ECO:0000256" key="5">
    <source>
        <dbReference type="ARBA" id="ARBA00022771"/>
    </source>
</evidence>
<dbReference type="PANTHER" id="PTHR46165:SF5">
    <property type="entry name" value="RE32936P"/>
    <property type="match status" value="1"/>
</dbReference>
<dbReference type="GO" id="GO:0005737">
    <property type="term" value="C:cytoplasm"/>
    <property type="evidence" value="ECO:0007669"/>
    <property type="project" value="TreeGrafter"/>
</dbReference>
<evidence type="ECO:0000256" key="1">
    <source>
        <dbReference type="ARBA" id="ARBA00022603"/>
    </source>
</evidence>
<feature type="domain" description="SET" evidence="11">
    <location>
        <begin position="283"/>
        <end position="551"/>
    </location>
</feature>
<comment type="caution">
    <text evidence="13">The sequence shown here is derived from an EMBL/GenBank/DDBJ whole genome shotgun (WGS) entry which is preliminary data.</text>
</comment>
<proteinExistence type="predicted"/>
<comment type="function">
    <text evidence="7">Protein-lysine N-methyltransferase. Monomethylates PRMT5, modulating its transcriptional activity. May also act as a histone methyltransferase. Plays a critical role in cardiac development. Acts as a key epigenetic regulator of gene expression during cardiac development via its dual activities as a methyltransferase and negative regulator of HDAC1.</text>
</comment>
<dbReference type="SUPFAM" id="SSF48452">
    <property type="entry name" value="TPR-like"/>
    <property type="match status" value="1"/>
</dbReference>
<evidence type="ECO:0000256" key="10">
    <source>
        <dbReference type="PROSITE-ProRule" id="PRU00134"/>
    </source>
</evidence>
<dbReference type="Proteomes" id="UP000291343">
    <property type="component" value="Unassembled WGS sequence"/>
</dbReference>
<feature type="domain" description="MYND-type" evidence="12">
    <location>
        <begin position="328"/>
        <end position="367"/>
    </location>
</feature>
<dbReference type="SUPFAM" id="SSF144232">
    <property type="entry name" value="HIT/MYND zinc finger-like"/>
    <property type="match status" value="1"/>
</dbReference>
<dbReference type="Gene3D" id="1.10.220.160">
    <property type="match status" value="1"/>
</dbReference>
<keyword evidence="4" id="KW-0479">Metal-binding</keyword>
<evidence type="ECO:0000256" key="2">
    <source>
        <dbReference type="ARBA" id="ARBA00022679"/>
    </source>
</evidence>
<dbReference type="Gene3D" id="1.25.40.10">
    <property type="entry name" value="Tetratricopeptide repeat domain"/>
    <property type="match status" value="1"/>
</dbReference>
<dbReference type="GO" id="GO:0008270">
    <property type="term" value="F:zinc ion binding"/>
    <property type="evidence" value="ECO:0007669"/>
    <property type="project" value="UniProtKB-KW"/>
</dbReference>
<dbReference type="CDD" id="cd10536">
    <property type="entry name" value="SET_SMYD4"/>
    <property type="match status" value="1"/>
</dbReference>
<dbReference type="InterPro" id="IPR052097">
    <property type="entry name" value="SET-MYND_domain_protein"/>
</dbReference>
<dbReference type="Pfam" id="PF00856">
    <property type="entry name" value="SET"/>
    <property type="match status" value="1"/>
</dbReference>
<evidence type="ECO:0000313" key="14">
    <source>
        <dbReference type="Proteomes" id="UP000291343"/>
    </source>
</evidence>
<evidence type="ECO:0000256" key="9">
    <source>
        <dbReference type="ARBA" id="ARBA00093680"/>
    </source>
</evidence>
<keyword evidence="3" id="KW-0949">S-adenosyl-L-methionine</keyword>
<dbReference type="PROSITE" id="PS50280">
    <property type="entry name" value="SET"/>
    <property type="match status" value="1"/>
</dbReference>
<dbReference type="GO" id="GO:0042051">
    <property type="term" value="P:compound eye photoreceptor development"/>
    <property type="evidence" value="ECO:0007669"/>
    <property type="project" value="TreeGrafter"/>
</dbReference>
<dbReference type="GO" id="GO:0005634">
    <property type="term" value="C:nucleus"/>
    <property type="evidence" value="ECO:0007669"/>
    <property type="project" value="TreeGrafter"/>
</dbReference>
<dbReference type="InterPro" id="IPR002893">
    <property type="entry name" value="Znf_MYND"/>
</dbReference>
<evidence type="ECO:0000256" key="6">
    <source>
        <dbReference type="ARBA" id="ARBA00022833"/>
    </source>
</evidence>
<evidence type="ECO:0000259" key="11">
    <source>
        <dbReference type="PROSITE" id="PS50280"/>
    </source>
</evidence>
<keyword evidence="1" id="KW-0489">Methyltransferase</keyword>
<dbReference type="GO" id="GO:0008757">
    <property type="term" value="F:S-adenosylmethionine-dependent methyltransferase activity"/>
    <property type="evidence" value="ECO:0007669"/>
    <property type="project" value="UniProtKB-ARBA"/>
</dbReference>
<dbReference type="InterPro" id="IPR044421">
    <property type="entry name" value="SMYD4_SET"/>
</dbReference>
<dbReference type="FunCoup" id="A0A482WZN4">
    <property type="interactions" value="550"/>
</dbReference>
<dbReference type="Gene3D" id="6.10.140.2220">
    <property type="match status" value="1"/>
</dbReference>
<dbReference type="GO" id="GO:0008276">
    <property type="term" value="F:protein methyltransferase activity"/>
    <property type="evidence" value="ECO:0007669"/>
    <property type="project" value="UniProtKB-ARBA"/>
</dbReference>
<keyword evidence="5 10" id="KW-0863">Zinc-finger</keyword>
<evidence type="ECO:0000256" key="8">
    <source>
        <dbReference type="ARBA" id="ARBA00093635"/>
    </source>
</evidence>
<evidence type="ECO:0000256" key="7">
    <source>
        <dbReference type="ARBA" id="ARBA00093423"/>
    </source>
</evidence>
<reference evidence="13 14" key="1">
    <citation type="journal article" date="2017" name="Gigascience">
        <title>Genome sequence of the small brown planthopper, Laodelphax striatellus.</title>
        <authorList>
            <person name="Zhu J."/>
            <person name="Jiang F."/>
            <person name="Wang X."/>
            <person name="Yang P."/>
            <person name="Bao Y."/>
            <person name="Zhao W."/>
            <person name="Wang W."/>
            <person name="Lu H."/>
            <person name="Wang Q."/>
            <person name="Cui N."/>
            <person name="Li J."/>
            <person name="Chen X."/>
            <person name="Luo L."/>
            <person name="Yu J."/>
            <person name="Kang L."/>
            <person name="Cui F."/>
        </authorList>
    </citation>
    <scope>NUCLEOTIDE SEQUENCE [LARGE SCALE GENOMIC DNA]</scope>
    <source>
        <strain evidence="13">Lst14</strain>
    </source>
</reference>
<dbReference type="InterPro" id="IPR011990">
    <property type="entry name" value="TPR-like_helical_dom_sf"/>
</dbReference>